<protein>
    <submittedName>
        <fullName evidence="2">6592_t:CDS:1</fullName>
    </submittedName>
</protein>
<feature type="compositionally biased region" description="Basic residues" evidence="1">
    <location>
        <begin position="90"/>
        <end position="99"/>
    </location>
</feature>
<comment type="caution">
    <text evidence="2">The sequence shown here is derived from an EMBL/GenBank/DDBJ whole genome shotgun (WGS) entry which is preliminary data.</text>
</comment>
<reference evidence="2" key="1">
    <citation type="submission" date="2021-06" db="EMBL/GenBank/DDBJ databases">
        <authorList>
            <person name="Kallberg Y."/>
            <person name="Tangrot J."/>
            <person name="Rosling A."/>
        </authorList>
    </citation>
    <scope>NUCLEOTIDE SEQUENCE</scope>
    <source>
        <strain evidence="2">AZ414A</strain>
    </source>
</reference>
<keyword evidence="3" id="KW-1185">Reference proteome</keyword>
<proteinExistence type="predicted"/>
<organism evidence="2 3">
    <name type="scientific">Diversispora eburnea</name>
    <dbReference type="NCBI Taxonomy" id="1213867"/>
    <lineage>
        <taxon>Eukaryota</taxon>
        <taxon>Fungi</taxon>
        <taxon>Fungi incertae sedis</taxon>
        <taxon>Mucoromycota</taxon>
        <taxon>Glomeromycotina</taxon>
        <taxon>Glomeromycetes</taxon>
        <taxon>Diversisporales</taxon>
        <taxon>Diversisporaceae</taxon>
        <taxon>Diversispora</taxon>
    </lineage>
</organism>
<evidence type="ECO:0000313" key="3">
    <source>
        <dbReference type="Proteomes" id="UP000789706"/>
    </source>
</evidence>
<feature type="compositionally biased region" description="Basic residues" evidence="1">
    <location>
        <begin position="161"/>
        <end position="183"/>
    </location>
</feature>
<dbReference type="AlphaFoldDB" id="A0A9N9CEU3"/>
<accession>A0A9N9CEU3</accession>
<dbReference type="Proteomes" id="UP000789706">
    <property type="component" value="Unassembled WGS sequence"/>
</dbReference>
<sequence length="201" mass="23827">MGEEYKLEVLGDHGKIILNIGKENERTVYFIMQCKMTKEAPHDEIMKLQGAIGSRQNTIGIYVYGGKINEEKTEPLIKTSESIENDNMRRKLRKRKRPTQKMAETDSESQESEIKYDNKRRESSNYIFKNSSEEETSEEEIIFTKSKLKEVLEKLEDRLKKNTRRNTQKSNRKRRKNNHKLLKNKGPDNNKRRIKEYKKAN</sequence>
<dbReference type="EMBL" id="CAJVPK010001819">
    <property type="protein sequence ID" value="CAG8599243.1"/>
    <property type="molecule type" value="Genomic_DNA"/>
</dbReference>
<feature type="region of interest" description="Disordered" evidence="1">
    <location>
        <begin position="78"/>
        <end position="119"/>
    </location>
</feature>
<evidence type="ECO:0000256" key="1">
    <source>
        <dbReference type="SAM" id="MobiDB-lite"/>
    </source>
</evidence>
<gene>
    <name evidence="2" type="ORF">DEBURN_LOCUS9436</name>
</gene>
<name>A0A9N9CEU3_9GLOM</name>
<feature type="compositionally biased region" description="Basic and acidic residues" evidence="1">
    <location>
        <begin position="185"/>
        <end position="201"/>
    </location>
</feature>
<evidence type="ECO:0000313" key="2">
    <source>
        <dbReference type="EMBL" id="CAG8599243.1"/>
    </source>
</evidence>
<feature type="region of interest" description="Disordered" evidence="1">
    <location>
        <begin position="156"/>
        <end position="201"/>
    </location>
</feature>